<keyword evidence="3" id="KW-1185">Reference proteome</keyword>
<dbReference type="AlphaFoldDB" id="A0A4R6JBR7"/>
<name>A0A4R6JBR7_9ACTN</name>
<keyword evidence="1" id="KW-0732">Signal</keyword>
<evidence type="ECO:0000313" key="3">
    <source>
        <dbReference type="Proteomes" id="UP000294901"/>
    </source>
</evidence>
<organism evidence="2 3">
    <name type="scientific">Paractinoplanes brasiliensis</name>
    <dbReference type="NCBI Taxonomy" id="52695"/>
    <lineage>
        <taxon>Bacteria</taxon>
        <taxon>Bacillati</taxon>
        <taxon>Actinomycetota</taxon>
        <taxon>Actinomycetes</taxon>
        <taxon>Micromonosporales</taxon>
        <taxon>Micromonosporaceae</taxon>
        <taxon>Paractinoplanes</taxon>
    </lineage>
</organism>
<feature type="signal peptide" evidence="1">
    <location>
        <begin position="1"/>
        <end position="27"/>
    </location>
</feature>
<dbReference type="RefSeq" id="WP_166661460.1">
    <property type="nucleotide sequence ID" value="NZ_BOMD01000048.1"/>
</dbReference>
<feature type="chain" id="PRO_5038947691" evidence="1">
    <location>
        <begin position="28"/>
        <end position="52"/>
    </location>
</feature>
<evidence type="ECO:0000256" key="1">
    <source>
        <dbReference type="SAM" id="SignalP"/>
    </source>
</evidence>
<accession>A0A4R6JBR7</accession>
<comment type="caution">
    <text evidence="2">The sequence shown here is derived from an EMBL/GenBank/DDBJ whole genome shotgun (WGS) entry which is preliminary data.</text>
</comment>
<reference evidence="2 3" key="1">
    <citation type="submission" date="2019-03" db="EMBL/GenBank/DDBJ databases">
        <title>Sequencing the genomes of 1000 actinobacteria strains.</title>
        <authorList>
            <person name="Klenk H.-P."/>
        </authorList>
    </citation>
    <scope>NUCLEOTIDE SEQUENCE [LARGE SCALE GENOMIC DNA]</scope>
    <source>
        <strain evidence="2 3">DSM 43805</strain>
    </source>
</reference>
<gene>
    <name evidence="2" type="ORF">C8E87_8462</name>
</gene>
<proteinExistence type="predicted"/>
<evidence type="ECO:0000313" key="2">
    <source>
        <dbReference type="EMBL" id="TDO32982.1"/>
    </source>
</evidence>
<sequence>MKSALHRTLSTLAVVGALVATSGAVGAAAAAVNAKPLRAEIVQVVAKPLRAE</sequence>
<dbReference type="EMBL" id="SNWR01000002">
    <property type="protein sequence ID" value="TDO32982.1"/>
    <property type="molecule type" value="Genomic_DNA"/>
</dbReference>
<dbReference type="Proteomes" id="UP000294901">
    <property type="component" value="Unassembled WGS sequence"/>
</dbReference>
<protein>
    <submittedName>
        <fullName evidence="2">Uncharacterized protein</fullName>
    </submittedName>
</protein>